<gene>
    <name evidence="1" type="ORF">QGN17_08290</name>
</gene>
<reference evidence="1" key="1">
    <citation type="submission" date="2023-04" db="EMBL/GenBank/DDBJ databases">
        <title>Sphingomonas sp. MAHUQ-71 isolated from rice field.</title>
        <authorList>
            <person name="Huq M.A."/>
        </authorList>
    </citation>
    <scope>NUCLEOTIDE SEQUENCE</scope>
    <source>
        <strain evidence="1">MAHUQ-71</strain>
    </source>
</reference>
<dbReference type="InterPro" id="IPR027396">
    <property type="entry name" value="DsrEFH-like"/>
</dbReference>
<comment type="caution">
    <text evidence="1">The sequence shown here is derived from an EMBL/GenBank/DDBJ whole genome shotgun (WGS) entry which is preliminary data.</text>
</comment>
<dbReference type="Gene3D" id="3.40.1260.10">
    <property type="entry name" value="DsrEFH-like"/>
    <property type="match status" value="1"/>
</dbReference>
<name>A0ABT6N0V6_9SPHN</name>
<organism evidence="1 2">
    <name type="scientific">Sphingomonas oryzagri</name>
    <dbReference type="NCBI Taxonomy" id="3042314"/>
    <lineage>
        <taxon>Bacteria</taxon>
        <taxon>Pseudomonadati</taxon>
        <taxon>Pseudomonadota</taxon>
        <taxon>Alphaproteobacteria</taxon>
        <taxon>Sphingomonadales</taxon>
        <taxon>Sphingomonadaceae</taxon>
        <taxon>Sphingomonas</taxon>
    </lineage>
</organism>
<dbReference type="Pfam" id="PF02635">
    <property type="entry name" value="DsrE"/>
    <property type="match status" value="1"/>
</dbReference>
<evidence type="ECO:0000313" key="1">
    <source>
        <dbReference type="EMBL" id="MDH7638728.1"/>
    </source>
</evidence>
<accession>A0ABT6N0V6</accession>
<sequence length="120" mass="12372">MPVRGLTIIVTRPQGLRAALELAAANAALGGPARIFTQGEAVVALAQPMLDRHDEDYRAAGLPILGELCEEALALGVGIIACQSGLALMGITADRLDARVEYGGPVSVLAALGEDRLVTI</sequence>
<evidence type="ECO:0000313" key="2">
    <source>
        <dbReference type="Proteomes" id="UP001160625"/>
    </source>
</evidence>
<proteinExistence type="predicted"/>
<dbReference type="Proteomes" id="UP001160625">
    <property type="component" value="Unassembled WGS sequence"/>
</dbReference>
<dbReference type="EMBL" id="JARYGZ010000001">
    <property type="protein sequence ID" value="MDH7638728.1"/>
    <property type="molecule type" value="Genomic_DNA"/>
</dbReference>
<dbReference type="InterPro" id="IPR003787">
    <property type="entry name" value="Sulphur_relay_DsrE/F-like"/>
</dbReference>
<keyword evidence="2" id="KW-1185">Reference proteome</keyword>
<dbReference type="SUPFAM" id="SSF75169">
    <property type="entry name" value="DsrEFH-like"/>
    <property type="match status" value="1"/>
</dbReference>
<protein>
    <submittedName>
        <fullName evidence="1">DsrE family protein</fullName>
    </submittedName>
</protein>